<reference evidence="2 3" key="1">
    <citation type="journal article" date="2019" name="Int. J. Syst. Evol. Microbiol.">
        <title>Capsulimonas corticalis gen. nov., sp. nov., an aerobic capsulated bacterium, of a novel bacterial order, Capsulimonadales ord. nov., of the class Armatimonadia of the phylum Armatimonadetes.</title>
        <authorList>
            <person name="Li J."/>
            <person name="Kudo C."/>
            <person name="Tonouchi A."/>
        </authorList>
    </citation>
    <scope>NUCLEOTIDE SEQUENCE [LARGE SCALE GENOMIC DNA]</scope>
    <source>
        <strain evidence="2 3">AX-7</strain>
    </source>
</reference>
<evidence type="ECO:0000313" key="2">
    <source>
        <dbReference type="EMBL" id="BDI28373.1"/>
    </source>
</evidence>
<evidence type="ECO:0000313" key="3">
    <source>
        <dbReference type="Proteomes" id="UP000287394"/>
    </source>
</evidence>
<protein>
    <submittedName>
        <fullName evidence="2">Uncharacterized protein</fullName>
    </submittedName>
</protein>
<dbReference type="AlphaFoldDB" id="A0A402D2V3"/>
<dbReference type="RefSeq" id="WP_119323881.1">
    <property type="nucleotide sequence ID" value="NZ_AP025739.1"/>
</dbReference>
<keyword evidence="3" id="KW-1185">Reference proteome</keyword>
<dbReference type="Proteomes" id="UP000287394">
    <property type="component" value="Chromosome"/>
</dbReference>
<sequence>MAEQDLESMYRTEVKPVAPVGGEVPAKFVKLLQSNKNDEEMRVYTVTFHPQEDSDEEDPDVPVRRSRSSNATMALVTVEFGEAKFQDWNKTDLSILEHEEEFQQIALRAVERAGED</sequence>
<feature type="region of interest" description="Disordered" evidence="1">
    <location>
        <begin position="48"/>
        <end position="68"/>
    </location>
</feature>
<organism evidence="2 3">
    <name type="scientific">Capsulimonas corticalis</name>
    <dbReference type="NCBI Taxonomy" id="2219043"/>
    <lineage>
        <taxon>Bacteria</taxon>
        <taxon>Bacillati</taxon>
        <taxon>Armatimonadota</taxon>
        <taxon>Armatimonadia</taxon>
        <taxon>Capsulimonadales</taxon>
        <taxon>Capsulimonadaceae</taxon>
        <taxon>Capsulimonas</taxon>
    </lineage>
</organism>
<dbReference type="EMBL" id="AP025739">
    <property type="protein sequence ID" value="BDI28373.1"/>
    <property type="molecule type" value="Genomic_DNA"/>
</dbReference>
<evidence type="ECO:0000256" key="1">
    <source>
        <dbReference type="SAM" id="MobiDB-lite"/>
    </source>
</evidence>
<name>A0A402D2V3_9BACT</name>
<dbReference type="KEGG" id="ccot:CCAX7_004240"/>
<proteinExistence type="predicted"/>
<accession>A0A402D2V3</accession>
<gene>
    <name evidence="2" type="ORF">CCAX7_004240</name>
</gene>